<evidence type="ECO:0000313" key="2">
    <source>
        <dbReference type="Proteomes" id="UP000035369"/>
    </source>
</evidence>
<dbReference type="EMBL" id="JZUY01000029">
    <property type="protein sequence ID" value="KLC10395.1"/>
    <property type="molecule type" value="Genomic_DNA"/>
</dbReference>
<evidence type="ECO:0000313" key="1">
    <source>
        <dbReference type="EMBL" id="KLC10395.1"/>
    </source>
</evidence>
<dbReference type="Proteomes" id="UP000035369">
    <property type="component" value="Unassembled WGS sequence"/>
</dbReference>
<comment type="caution">
    <text evidence="1">The sequence shown here is derived from an EMBL/GenBank/DDBJ whole genome shotgun (WGS) entry which is preliminary data.</text>
</comment>
<name>A0ABR5EXU4_XANPE</name>
<proteinExistence type="predicted"/>
<reference evidence="1 2" key="1">
    <citation type="submission" date="2015-02" db="EMBL/GenBank/DDBJ databases">
        <title>Whole genome sequencing of multiple isolates of three species of pepper and tomato-infecting xanthomonads reveals genetic diversity in field strains and pinpoints effectors responsible for host specificity.</title>
        <authorList>
            <person name="Schwartz A."/>
            <person name="Dahlbeck D."/>
            <person name="Staskawicz B."/>
            <person name="Bart R."/>
            <person name="Potnis N."/>
            <person name="Minsavage G."/>
            <person name="Timilsina S."/>
            <person name="Goss E."/>
            <person name="Jones J."/>
            <person name="Vallad G."/>
            <person name="Barak J."/>
            <person name="Miller S."/>
            <person name="Ritchie D."/>
            <person name="Martins J.Jr."/>
            <person name="Patane J.S."/>
            <person name="Setubal J.C."/>
        </authorList>
    </citation>
    <scope>NUCLEOTIDE SEQUENCE [LARGE SCALE GENOMIC DNA]</scope>
    <source>
        <strain evidence="1 2">Xp3-15</strain>
    </source>
</reference>
<protein>
    <submittedName>
        <fullName evidence="1">Uncharacterized protein</fullName>
    </submittedName>
</protein>
<gene>
    <name evidence="1" type="ORF">XP315_01690</name>
</gene>
<accession>A0ABR5EXU4</accession>
<keyword evidence="2" id="KW-1185">Reference proteome</keyword>
<sequence>MWHAQDQLENSAIQIVRALWLMTLATASRVTETRLQPWSS</sequence>
<organism evidence="1 2">
    <name type="scientific">Xanthomonas perforans</name>
    <dbReference type="NCBI Taxonomy" id="442694"/>
    <lineage>
        <taxon>Bacteria</taxon>
        <taxon>Pseudomonadati</taxon>
        <taxon>Pseudomonadota</taxon>
        <taxon>Gammaproteobacteria</taxon>
        <taxon>Lysobacterales</taxon>
        <taxon>Lysobacteraceae</taxon>
        <taxon>Xanthomonas</taxon>
    </lineage>
</organism>